<evidence type="ECO:0000313" key="3">
    <source>
        <dbReference type="Proteomes" id="UP001472978"/>
    </source>
</evidence>
<sequence>MHPDSRHLIALTALLAFVALPCQADIELELDADREIEAEMPAYGGIAQPLVLLDNGMLVQGDDVATLDGTTSGFRLTAGFTPQSLPRLDLGAELSYQRSDDVPIAGEDGSRLHDTTSLGGSLMAGVRVGDLGLYAKAGLAEWQGDPIGSDDRAAGSRGTARTQGFGARLQFRQVVSRFEFEQIDAPALEHLNLMTASIHFPF</sequence>
<proteinExistence type="predicted"/>
<protein>
    <recommendedName>
        <fullName evidence="4">Outer membrane protein beta-barrel domain-containing protein</fullName>
    </recommendedName>
</protein>
<gene>
    <name evidence="2" type="ORF">ABE957_03300</name>
</gene>
<dbReference type="EMBL" id="JBEGCI010000002">
    <property type="protein sequence ID" value="MEQ6887703.1"/>
    <property type="molecule type" value="Genomic_DNA"/>
</dbReference>
<evidence type="ECO:0000256" key="1">
    <source>
        <dbReference type="SAM" id="SignalP"/>
    </source>
</evidence>
<dbReference type="Gene3D" id="2.40.160.20">
    <property type="match status" value="1"/>
</dbReference>
<evidence type="ECO:0008006" key="4">
    <source>
        <dbReference type="Google" id="ProtNLM"/>
    </source>
</evidence>
<reference evidence="2 3" key="1">
    <citation type="submission" date="2024-05" db="EMBL/GenBank/DDBJ databases">
        <title>Halomonas sp. CS7 16S ribosomal RNA gene Genome sequencing and assembly.</title>
        <authorList>
            <person name="Yook S."/>
        </authorList>
    </citation>
    <scope>NUCLEOTIDE SEQUENCE [LARGE SCALE GENOMIC DNA]</scope>
    <source>
        <strain evidence="2 3">CS7</strain>
    </source>
</reference>
<dbReference type="RefSeq" id="WP_349757247.1">
    <property type="nucleotide sequence ID" value="NZ_JBEGCI010000002.1"/>
</dbReference>
<name>A0ABV1N1T7_9GAMM</name>
<feature type="signal peptide" evidence="1">
    <location>
        <begin position="1"/>
        <end position="24"/>
    </location>
</feature>
<dbReference type="Proteomes" id="UP001472978">
    <property type="component" value="Unassembled WGS sequence"/>
</dbReference>
<keyword evidence="3" id="KW-1185">Reference proteome</keyword>
<feature type="chain" id="PRO_5045335112" description="Outer membrane protein beta-barrel domain-containing protein" evidence="1">
    <location>
        <begin position="25"/>
        <end position="202"/>
    </location>
</feature>
<accession>A0ABV1N1T7</accession>
<organism evidence="2 3">
    <name type="scientific">Halomonas pelophila</name>
    <dbReference type="NCBI Taxonomy" id="3151122"/>
    <lineage>
        <taxon>Bacteria</taxon>
        <taxon>Pseudomonadati</taxon>
        <taxon>Pseudomonadota</taxon>
        <taxon>Gammaproteobacteria</taxon>
        <taxon>Oceanospirillales</taxon>
        <taxon>Halomonadaceae</taxon>
        <taxon>Halomonas</taxon>
    </lineage>
</organism>
<keyword evidence="1" id="KW-0732">Signal</keyword>
<evidence type="ECO:0000313" key="2">
    <source>
        <dbReference type="EMBL" id="MEQ6887703.1"/>
    </source>
</evidence>
<comment type="caution">
    <text evidence="2">The sequence shown here is derived from an EMBL/GenBank/DDBJ whole genome shotgun (WGS) entry which is preliminary data.</text>
</comment>